<dbReference type="CDD" id="cd00338">
    <property type="entry name" value="Ser_Recombinase"/>
    <property type="match status" value="1"/>
</dbReference>
<keyword evidence="4" id="KW-1185">Reference proteome</keyword>
<dbReference type="PANTHER" id="PTHR30461:SF26">
    <property type="entry name" value="RESOLVASE HOMOLOG YNEB"/>
    <property type="match status" value="1"/>
</dbReference>
<dbReference type="GO" id="GO:0000150">
    <property type="term" value="F:DNA strand exchange activity"/>
    <property type="evidence" value="ECO:0007669"/>
    <property type="project" value="InterPro"/>
</dbReference>
<dbReference type="InterPro" id="IPR006119">
    <property type="entry name" value="Resolv_N"/>
</dbReference>
<evidence type="ECO:0000256" key="1">
    <source>
        <dbReference type="ARBA" id="ARBA00009913"/>
    </source>
</evidence>
<comment type="similarity">
    <text evidence="1">Belongs to the site-specific recombinase resolvase family.</text>
</comment>
<dbReference type="PANTHER" id="PTHR30461">
    <property type="entry name" value="DNA-INVERTASE FROM LAMBDOID PROPHAGE"/>
    <property type="match status" value="1"/>
</dbReference>
<gene>
    <name evidence="3" type="ORF">SAMN04488112_103212</name>
</gene>
<dbReference type="SMART" id="SM00857">
    <property type="entry name" value="Resolvase"/>
    <property type="match status" value="1"/>
</dbReference>
<dbReference type="PROSITE" id="PS51736">
    <property type="entry name" value="RECOMBINASES_3"/>
    <property type="match status" value="1"/>
</dbReference>
<accession>A0A1G6J766</accession>
<evidence type="ECO:0000313" key="3">
    <source>
        <dbReference type="EMBL" id="SDC14560.1"/>
    </source>
</evidence>
<dbReference type="GO" id="GO:0003677">
    <property type="term" value="F:DNA binding"/>
    <property type="evidence" value="ECO:0007669"/>
    <property type="project" value="InterPro"/>
</dbReference>
<organism evidence="3 4">
    <name type="scientific">Melghirimyces thermohalophilus</name>
    <dbReference type="NCBI Taxonomy" id="1236220"/>
    <lineage>
        <taxon>Bacteria</taxon>
        <taxon>Bacillati</taxon>
        <taxon>Bacillota</taxon>
        <taxon>Bacilli</taxon>
        <taxon>Bacillales</taxon>
        <taxon>Thermoactinomycetaceae</taxon>
        <taxon>Melghirimyces</taxon>
    </lineage>
</organism>
<evidence type="ECO:0000313" key="4">
    <source>
        <dbReference type="Proteomes" id="UP000199387"/>
    </source>
</evidence>
<dbReference type="EMBL" id="FMZA01000003">
    <property type="protein sequence ID" value="SDC14560.1"/>
    <property type="molecule type" value="Genomic_DNA"/>
</dbReference>
<dbReference type="Gene3D" id="3.40.50.1390">
    <property type="entry name" value="Resolvase, N-terminal catalytic domain"/>
    <property type="match status" value="1"/>
</dbReference>
<feature type="domain" description="Resolvase/invertase-type recombinase catalytic" evidence="2">
    <location>
        <begin position="5"/>
        <end position="150"/>
    </location>
</feature>
<dbReference type="AlphaFoldDB" id="A0A1G6J766"/>
<dbReference type="InterPro" id="IPR036162">
    <property type="entry name" value="Resolvase-like_N_sf"/>
</dbReference>
<dbReference type="STRING" id="1236220.SAMN04488112_103212"/>
<dbReference type="Pfam" id="PF00239">
    <property type="entry name" value="Resolvase"/>
    <property type="match status" value="1"/>
</dbReference>
<dbReference type="InterPro" id="IPR050639">
    <property type="entry name" value="SSR_resolvase"/>
</dbReference>
<reference evidence="3 4" key="1">
    <citation type="submission" date="2016-10" db="EMBL/GenBank/DDBJ databases">
        <authorList>
            <person name="de Groot N.N."/>
        </authorList>
    </citation>
    <scope>NUCLEOTIDE SEQUENCE [LARGE SCALE GENOMIC DNA]</scope>
    <source>
        <strain evidence="3 4">DSM 45514</strain>
    </source>
</reference>
<sequence>MGRIKGVIYARVSTQRTEQETSLQRQVDDLKAWADTLSCEVVEVITEQQSGFDLEREGLYRMLDEVRSGKAEVILVQDDTRLGRGEAKLAVIHQLSRCGATIFSLQSGGELELEAGESTVLAIMAKVEELQRKWMSQKISWGMRRAIHERGYNPAVNLKNQGQGGRSRKEVPIERIVDLKEKRLTFEEIAATLQGFGYDVSRATVHRRYREWKASLEEGEYISK</sequence>
<name>A0A1G6J766_9BACL</name>
<evidence type="ECO:0000259" key="2">
    <source>
        <dbReference type="PROSITE" id="PS51736"/>
    </source>
</evidence>
<protein>
    <submittedName>
        <fullName evidence="3">Site-specific DNA recombinase</fullName>
    </submittedName>
</protein>
<proteinExistence type="inferred from homology"/>
<dbReference type="SUPFAM" id="SSF53041">
    <property type="entry name" value="Resolvase-like"/>
    <property type="match status" value="1"/>
</dbReference>
<dbReference type="Proteomes" id="UP000199387">
    <property type="component" value="Unassembled WGS sequence"/>
</dbReference>